<sequence>MKKRIAWMLAAALVATPVLPVSAAPSAPQGAAPAQGQGLERIAADKARLLTEQYGTVSVQYALIDEGSIVVSGQNGKNDEQGKIPLAADTMYGIGSVSKMFAAAAVMKLVDEGKIDLDVPLVQYMPDFTMKDERHKQITPRMLLNHSSGLPGSSLNNVFLFEDPDSYAHDTLLQQLAEQSLKADPGAFSVYCNDGFTLAELLVERVSGIAFTAFVHQHFTDPLGMEHTKTPADGVDPARMAGLYFPAMARQLPNETVNIFGAGGIYSTAEDLARFSQLFTDEEQGILSAEAAEAMEQPEYKRGLWPEEADNSIDYGLGWDSVRLYPFGDYGIQALTKGGDTMFYHASLVVLPEQDMAAAVLSSGGSSSTAQLLANQILLEALKEKGEIPDIKPDKSFGKPAPAPLPAGMKKLAGYYGMSGQLAKVELKGDGMSVTLPNAPEYPAEKYMYTADGTFMDEAGTVKIELVKETNGQTYVWVRQYISVPGLGQTALSHYTMQKLASNPLPRETASAWAKREGKTYYPLNEKYTSMLYLLNPKQDIRRVVEFGGYANDKQITGPNSAASRLQIPAMGGRDLAAYRFYRQAGAEYLESAGIRYISEDAVKPLHPGKQSAVTVKQDGHARWFTIPAAAAGKTMTVKLPAAGGFTVYDAAGLPAGSSVAIGTTSVALPAGGTVVFAGEPGSAFGITLSRK</sequence>
<feature type="chain" id="PRO_5014930998" evidence="3">
    <location>
        <begin position="24"/>
        <end position="692"/>
    </location>
</feature>
<name>A0A2N5N9T4_9BACL</name>
<reference evidence="5 6" key="1">
    <citation type="submission" date="2017-05" db="EMBL/GenBank/DDBJ databases">
        <title>Functional genome analysis of Paenibacillus pasadenensis strain R16: insights on endophytic life style and antifungal activity.</title>
        <authorList>
            <person name="Passera A."/>
            <person name="Marcolungo L."/>
            <person name="Casati P."/>
            <person name="Brasca M."/>
            <person name="Quaglino F."/>
            <person name="Delledonne M."/>
        </authorList>
    </citation>
    <scope>NUCLEOTIDE SEQUENCE [LARGE SCALE GENOMIC DNA]</scope>
    <source>
        <strain evidence="5 6">R16</strain>
    </source>
</reference>
<dbReference type="AlphaFoldDB" id="A0A2N5N9T4"/>
<protein>
    <submittedName>
        <fullName evidence="5">Beta-lactamase</fullName>
        <ecNumber evidence="5">3.5.2.6</ecNumber>
    </submittedName>
</protein>
<evidence type="ECO:0000313" key="6">
    <source>
        <dbReference type="Proteomes" id="UP000234789"/>
    </source>
</evidence>
<feature type="domain" description="Beta-lactamase-related" evidence="4">
    <location>
        <begin position="50"/>
        <end position="375"/>
    </location>
</feature>
<dbReference type="PANTHER" id="PTHR46825">
    <property type="entry name" value="D-ALANYL-D-ALANINE-CARBOXYPEPTIDASE/ENDOPEPTIDASE AMPH"/>
    <property type="match status" value="1"/>
</dbReference>
<dbReference type="InterPro" id="IPR001466">
    <property type="entry name" value="Beta-lactam-related"/>
</dbReference>
<dbReference type="RefSeq" id="WP_101808008.1">
    <property type="nucleotide sequence ID" value="NZ_NFEZ01000003.1"/>
</dbReference>
<comment type="caution">
    <text evidence="5">The sequence shown here is derived from an EMBL/GenBank/DDBJ whole genome shotgun (WGS) entry which is preliminary data.</text>
</comment>
<feature type="signal peptide" evidence="3">
    <location>
        <begin position="1"/>
        <end position="23"/>
    </location>
</feature>
<dbReference type="EC" id="3.5.2.6" evidence="5"/>
<dbReference type="EMBL" id="NFEZ01000003">
    <property type="protein sequence ID" value="PLT47111.1"/>
    <property type="molecule type" value="Genomic_DNA"/>
</dbReference>
<dbReference type="PANTHER" id="PTHR46825:SF11">
    <property type="entry name" value="PENICILLIN-BINDING PROTEIN 4"/>
    <property type="match status" value="1"/>
</dbReference>
<gene>
    <name evidence="5" type="ORF">B8V81_1335</name>
</gene>
<evidence type="ECO:0000256" key="3">
    <source>
        <dbReference type="SAM" id="SignalP"/>
    </source>
</evidence>
<keyword evidence="5" id="KW-0378">Hydrolase</keyword>
<organism evidence="5 6">
    <name type="scientific">Paenibacillus pasadenensis</name>
    <dbReference type="NCBI Taxonomy" id="217090"/>
    <lineage>
        <taxon>Bacteria</taxon>
        <taxon>Bacillati</taxon>
        <taxon>Bacillota</taxon>
        <taxon>Bacilli</taxon>
        <taxon>Bacillales</taxon>
        <taxon>Paenibacillaceae</taxon>
        <taxon>Paenibacillus</taxon>
    </lineage>
</organism>
<evidence type="ECO:0000256" key="2">
    <source>
        <dbReference type="ARBA" id="ARBA00023136"/>
    </source>
</evidence>
<dbReference type="GO" id="GO:0008800">
    <property type="term" value="F:beta-lactamase activity"/>
    <property type="evidence" value="ECO:0007669"/>
    <property type="project" value="UniProtKB-EC"/>
</dbReference>
<dbReference type="SUPFAM" id="SSF56601">
    <property type="entry name" value="beta-lactamase/transpeptidase-like"/>
    <property type="match status" value="1"/>
</dbReference>
<evidence type="ECO:0000256" key="1">
    <source>
        <dbReference type="ARBA" id="ARBA00004370"/>
    </source>
</evidence>
<dbReference type="InterPro" id="IPR012338">
    <property type="entry name" value="Beta-lactam/transpept-like"/>
</dbReference>
<proteinExistence type="predicted"/>
<evidence type="ECO:0000313" key="5">
    <source>
        <dbReference type="EMBL" id="PLT47111.1"/>
    </source>
</evidence>
<keyword evidence="3" id="KW-0732">Signal</keyword>
<keyword evidence="6" id="KW-1185">Reference proteome</keyword>
<dbReference type="GO" id="GO:0016020">
    <property type="term" value="C:membrane"/>
    <property type="evidence" value="ECO:0007669"/>
    <property type="project" value="UniProtKB-SubCell"/>
</dbReference>
<dbReference type="Pfam" id="PF00144">
    <property type="entry name" value="Beta-lactamase"/>
    <property type="match status" value="1"/>
</dbReference>
<keyword evidence="2" id="KW-0472">Membrane</keyword>
<dbReference type="InterPro" id="IPR050491">
    <property type="entry name" value="AmpC-like"/>
</dbReference>
<dbReference type="Proteomes" id="UP000234789">
    <property type="component" value="Unassembled WGS sequence"/>
</dbReference>
<evidence type="ECO:0000259" key="4">
    <source>
        <dbReference type="Pfam" id="PF00144"/>
    </source>
</evidence>
<accession>A0A2N5N9T4</accession>
<comment type="subcellular location">
    <subcellularLocation>
        <location evidence="1">Membrane</location>
    </subcellularLocation>
</comment>
<dbReference type="Gene3D" id="3.40.710.10">
    <property type="entry name" value="DD-peptidase/beta-lactamase superfamily"/>
    <property type="match status" value="1"/>
</dbReference>